<dbReference type="InterPro" id="IPR009006">
    <property type="entry name" value="Ala_racemase/Decarboxylase_C"/>
</dbReference>
<feature type="domain" description="WSC" evidence="4">
    <location>
        <begin position="544"/>
        <end position="656"/>
    </location>
</feature>
<evidence type="ECO:0000256" key="2">
    <source>
        <dbReference type="ARBA" id="ARBA00022898"/>
    </source>
</evidence>
<dbReference type="Proteomes" id="UP000663889">
    <property type="component" value="Unassembled WGS sequence"/>
</dbReference>
<keyword evidence="2" id="KW-0663">Pyridoxal phosphate</keyword>
<name>A0A814KB28_9BILA</name>
<evidence type="ECO:0000256" key="3">
    <source>
        <dbReference type="ARBA" id="ARBA00023235"/>
    </source>
</evidence>
<dbReference type="AlphaFoldDB" id="A0A814KB28"/>
<evidence type="ECO:0000313" key="6">
    <source>
        <dbReference type="Proteomes" id="UP000663889"/>
    </source>
</evidence>
<dbReference type="PROSITE" id="PS51212">
    <property type="entry name" value="WSC"/>
    <property type="match status" value="1"/>
</dbReference>
<dbReference type="SUPFAM" id="SSF50621">
    <property type="entry name" value="Alanine racemase C-terminal domain-like"/>
    <property type="match status" value="1"/>
</dbReference>
<keyword evidence="3" id="KW-0413">Isomerase</keyword>
<dbReference type="GO" id="GO:0030632">
    <property type="term" value="P:D-alanine biosynthetic process"/>
    <property type="evidence" value="ECO:0007669"/>
    <property type="project" value="TreeGrafter"/>
</dbReference>
<dbReference type="PANTHER" id="PTHR30511">
    <property type="entry name" value="ALANINE RACEMASE"/>
    <property type="match status" value="1"/>
</dbReference>
<proteinExistence type="predicted"/>
<dbReference type="PANTHER" id="PTHR30511:SF0">
    <property type="entry name" value="ALANINE RACEMASE, CATABOLIC-RELATED"/>
    <property type="match status" value="1"/>
</dbReference>
<dbReference type="GO" id="GO:0030170">
    <property type="term" value="F:pyridoxal phosphate binding"/>
    <property type="evidence" value="ECO:0007669"/>
    <property type="project" value="TreeGrafter"/>
</dbReference>
<dbReference type="PRINTS" id="PR00992">
    <property type="entry name" value="ALARACEMASE"/>
</dbReference>
<protein>
    <recommendedName>
        <fullName evidence="4">WSC domain-containing protein</fullName>
    </recommendedName>
</protein>
<sequence>MINKINNHLNDILKGEIAQYTSSWQARLGFFLLDTNASNTVPKFESFSSFSLYMKDSSSLVSNIDVNLSSINEFQMLNSNDDSNLNIKNDSCLLWTRSIIDEKQRSSILEKTQINNCSESRHVLCRTKTILGFNSPQMCYTKPSTLGLPIMISNHLTYELCLSVCQTLKTNLAVININKCYCFDATLWQILDLRRDRTKYETKDCGNPCPECQGNYFYTCGNTSNSTIYSMYVMNPRCPDNFQLSDNEERCIQTNFFVEKNSFSTAQSYCKSIGGVLAKINDILEIQNLIPKSTLTTNYFNSYPFSSTLNLINMTKYFWIDRTSDIMNNNKISDHSIGKCFQTSKSIDQNCIVLRREKLIIDNTLTFERCFSESDQCSSMSAIPVCVDKHLEIDSNVNLSMTTTNISVNISIDYSCGNDLNYHLINDYCYKILFHETTWNEAKIECERDNATLFLPKKYAIFSLLKPLFLRRHSYTSSGIAHINSFYDKQNHTTMQHNTINESILTSESDSNDFHNLCERIFHYRNAKLMSSSTLSNNEKSQLKIQQTGCAYVDFRSEYGITHLNSVNQSKIYQFNLNHINDIQPRHCLELCKKYKQQYALLNSNKCLCTNILMRKKQDDRFSPPDFNCTQECQGNYFYTCGNTSNSTVYSMYVMNPRCPSNFQLSNDKQRCVQRDFLVKKNSSSTAQSYCKSIGGVLAKINDILEIQDLIPKLTLTTNYFNEFSFSYSSNTINMTKYFWIDRTSNIINNNKILDHSIRKCFQTSKSIDQNCIVLHREKILIDDTLTFQRCFSESDQCSSMSAIPVCVDKNLEVDSIVIPSTINSKSTVISVNVSIDYSCGNDLDYHLINGYCYKVLFHETTWNEAKVECERDSATLFLPEKFTIFSLLKFLLLRRHSYTSSGIAHVDIFYDNQNHTTMQHNTISESILISGSYSDDFHNLCKRIIYQRDARLMSPSTLSKNDWKSQLKIQQTSCAYVDFRSEYEIMISCNEISCNRPATVICQKTPIITMHAVLAEREKIGYGGTYTTTQTEWIGTVPIGYADGWRQHFKPTGVLVEGKRFPIVGGIAMDQLMIGLDRMYPVGTRVTFIGQEGNETITLDEVARGANVATAEVLLSFSSRIPRIYKPDVSVTSSGNVIIRSLTLLEVILFFYVSLEN</sequence>
<dbReference type="InterPro" id="IPR016186">
    <property type="entry name" value="C-type_lectin-like/link_sf"/>
</dbReference>
<dbReference type="InterPro" id="IPR000821">
    <property type="entry name" value="Ala_racemase"/>
</dbReference>
<dbReference type="Gene3D" id="2.40.37.10">
    <property type="entry name" value="Lyase, Ornithine Decarboxylase, Chain A, domain 1"/>
    <property type="match status" value="1"/>
</dbReference>
<dbReference type="GO" id="GO:0008784">
    <property type="term" value="F:alanine racemase activity"/>
    <property type="evidence" value="ECO:0007669"/>
    <property type="project" value="InterPro"/>
</dbReference>
<dbReference type="GO" id="GO:0005829">
    <property type="term" value="C:cytosol"/>
    <property type="evidence" value="ECO:0007669"/>
    <property type="project" value="TreeGrafter"/>
</dbReference>
<gene>
    <name evidence="5" type="ORF">SEV965_LOCUS13136</name>
</gene>
<dbReference type="Pfam" id="PF01822">
    <property type="entry name" value="WSC"/>
    <property type="match status" value="1"/>
</dbReference>
<organism evidence="5 6">
    <name type="scientific">Rotaria sordida</name>
    <dbReference type="NCBI Taxonomy" id="392033"/>
    <lineage>
        <taxon>Eukaryota</taxon>
        <taxon>Metazoa</taxon>
        <taxon>Spiralia</taxon>
        <taxon>Gnathifera</taxon>
        <taxon>Rotifera</taxon>
        <taxon>Eurotatoria</taxon>
        <taxon>Bdelloidea</taxon>
        <taxon>Philodinida</taxon>
        <taxon>Philodinidae</taxon>
        <taxon>Rotaria</taxon>
    </lineage>
</organism>
<dbReference type="InterPro" id="IPR016187">
    <property type="entry name" value="CTDL_fold"/>
</dbReference>
<dbReference type="CDD" id="cd00037">
    <property type="entry name" value="CLECT"/>
    <property type="match status" value="1"/>
</dbReference>
<comment type="cofactor">
    <cofactor evidence="1">
        <name>pyridoxal 5'-phosphate</name>
        <dbReference type="ChEBI" id="CHEBI:597326"/>
    </cofactor>
</comment>
<dbReference type="Pfam" id="PF00842">
    <property type="entry name" value="Ala_racemase_C"/>
    <property type="match status" value="1"/>
</dbReference>
<dbReference type="InterPro" id="IPR011079">
    <property type="entry name" value="Ala_racemase_C"/>
</dbReference>
<dbReference type="InterPro" id="IPR002889">
    <property type="entry name" value="WSC_carb-bd"/>
</dbReference>
<comment type="caution">
    <text evidence="5">The sequence shown here is derived from an EMBL/GenBank/DDBJ whole genome shotgun (WGS) entry which is preliminary data.</text>
</comment>
<accession>A0A814KB28</accession>
<evidence type="ECO:0000313" key="5">
    <source>
        <dbReference type="EMBL" id="CAF1046985.1"/>
    </source>
</evidence>
<evidence type="ECO:0000256" key="1">
    <source>
        <dbReference type="ARBA" id="ARBA00001933"/>
    </source>
</evidence>
<dbReference type="SMART" id="SM01005">
    <property type="entry name" value="Ala_racemase_C"/>
    <property type="match status" value="1"/>
</dbReference>
<dbReference type="EMBL" id="CAJNOU010000613">
    <property type="protein sequence ID" value="CAF1046985.1"/>
    <property type="molecule type" value="Genomic_DNA"/>
</dbReference>
<reference evidence="5" key="1">
    <citation type="submission" date="2021-02" db="EMBL/GenBank/DDBJ databases">
        <authorList>
            <person name="Nowell W R."/>
        </authorList>
    </citation>
    <scope>NUCLEOTIDE SEQUENCE</scope>
</reference>
<dbReference type="Gene3D" id="3.10.100.10">
    <property type="entry name" value="Mannose-Binding Protein A, subunit A"/>
    <property type="match status" value="2"/>
</dbReference>
<evidence type="ECO:0000259" key="4">
    <source>
        <dbReference type="PROSITE" id="PS51212"/>
    </source>
</evidence>
<dbReference type="SUPFAM" id="SSF56436">
    <property type="entry name" value="C-type lectin-like"/>
    <property type="match status" value="4"/>
</dbReference>